<feature type="compositionally biased region" description="Low complexity" evidence="1">
    <location>
        <begin position="410"/>
        <end position="421"/>
    </location>
</feature>
<dbReference type="AlphaFoldDB" id="A0A4Q4M109"/>
<feature type="compositionally biased region" description="Basic and acidic residues" evidence="1">
    <location>
        <begin position="311"/>
        <end position="322"/>
    </location>
</feature>
<name>A0A4Q4M109_9PLEO</name>
<feature type="transmembrane region" description="Helical" evidence="2">
    <location>
        <begin position="611"/>
        <end position="630"/>
    </location>
</feature>
<feature type="transmembrane region" description="Helical" evidence="2">
    <location>
        <begin position="211"/>
        <end position="229"/>
    </location>
</feature>
<accession>A0A4Q4M109</accession>
<feature type="transmembrane region" description="Helical" evidence="2">
    <location>
        <begin position="171"/>
        <end position="191"/>
    </location>
</feature>
<keyword evidence="2" id="KW-1133">Transmembrane helix</keyword>
<feature type="transmembrane region" description="Helical" evidence="2">
    <location>
        <begin position="116"/>
        <end position="138"/>
    </location>
</feature>
<keyword evidence="2" id="KW-0812">Transmembrane</keyword>
<sequence length="688" mass="78166">MPSATVLISPLPPQTQPFSISRRPSFLFLSITRTRNSVISRPNKYNSTVYNPLVTLQNPRDPRKLIHQNACLHKLRLLGRWLYLLMYHHTSFRSLPNVLSHTTLDPTCGFEGNNDIYGIGIRIGIYAQILAVWFANYFLLSEVQVLRDSVSIFSVAILIVALIFASNPSNVYAVEAFVLLQILAWSCMMGVRAKSSYSKATFSHGSFLRRVVCEIVNLMNICLHVWFWWAGVDDMKTMPCGTWLMMYVVKTSLFGWARKVMMAMSLFVLLCTIYWVVVEFLRPWTTWKVREKRREFADAIRMWEESQRRSADEETIEEKGATEGEGSSVHDASVETRLHDKSPRALCTRCLPAGSSFGHVRPLSLVRTRSDPLARRTSEWEYSPRIASQETSKRSSRITVQEISSPPSPTSASSSHAGSNSLEDSPDLSIIRELYESELYIQHCVTASPYQMSTDGNPLTFPVIVRSIFFPQKYRTPAGTEPSPPSWFHCQLHSYIAFLTCRFPPQAFVIYSHLRQSRLLDLLNGPFQTYAALTYSAASLNPKHLPSWTSVSLASSLLLTSPSIPKKIWLGWYYVILDLLIHVIVILQLELTLRRNHVSGLSGLWNSVGQLIPFIIGVGGLGLVISRWLVKMWVKRVVARGKKSGWEVHVEENESGDEDQDEYERTGVSQGYERWKKAHLVQHANRNG</sequence>
<dbReference type="EMBL" id="PDXA01000064">
    <property type="protein sequence ID" value="RYN35927.1"/>
    <property type="molecule type" value="Genomic_DNA"/>
</dbReference>
<feature type="region of interest" description="Disordered" evidence="1">
    <location>
        <begin position="311"/>
        <end position="337"/>
    </location>
</feature>
<feature type="transmembrane region" description="Helical" evidence="2">
    <location>
        <begin position="145"/>
        <end position="165"/>
    </location>
</feature>
<feature type="region of interest" description="Disordered" evidence="1">
    <location>
        <begin position="384"/>
        <end position="424"/>
    </location>
</feature>
<evidence type="ECO:0000313" key="4">
    <source>
        <dbReference type="Proteomes" id="UP000292402"/>
    </source>
</evidence>
<evidence type="ECO:0000256" key="2">
    <source>
        <dbReference type="SAM" id="Phobius"/>
    </source>
</evidence>
<evidence type="ECO:0000256" key="1">
    <source>
        <dbReference type="SAM" id="MobiDB-lite"/>
    </source>
</evidence>
<organism evidence="3 4">
    <name type="scientific">Alternaria tenuissima</name>
    <dbReference type="NCBI Taxonomy" id="119927"/>
    <lineage>
        <taxon>Eukaryota</taxon>
        <taxon>Fungi</taxon>
        <taxon>Dikarya</taxon>
        <taxon>Ascomycota</taxon>
        <taxon>Pezizomycotina</taxon>
        <taxon>Dothideomycetes</taxon>
        <taxon>Pleosporomycetidae</taxon>
        <taxon>Pleosporales</taxon>
        <taxon>Pleosporineae</taxon>
        <taxon>Pleosporaceae</taxon>
        <taxon>Alternaria</taxon>
        <taxon>Alternaria sect. Alternaria</taxon>
        <taxon>Alternaria alternata complex</taxon>
    </lineage>
</organism>
<dbReference type="Proteomes" id="UP000292402">
    <property type="component" value="Unassembled WGS sequence"/>
</dbReference>
<comment type="caution">
    <text evidence="3">The sequence shown here is derived from an EMBL/GenBank/DDBJ whole genome shotgun (WGS) entry which is preliminary data.</text>
</comment>
<feature type="transmembrane region" description="Helical" evidence="2">
    <location>
        <begin position="571"/>
        <end position="591"/>
    </location>
</feature>
<proteinExistence type="predicted"/>
<gene>
    <name evidence="3" type="ORF">AA0114_g11668</name>
</gene>
<keyword evidence="2" id="KW-0472">Membrane</keyword>
<reference evidence="4" key="1">
    <citation type="journal article" date="2019" name="bioRxiv">
        <title>Genomics, evolutionary history and diagnostics of the Alternaria alternata species group including apple and Asian pear pathotypes.</title>
        <authorList>
            <person name="Armitage A.D."/>
            <person name="Cockerton H.M."/>
            <person name="Sreenivasaprasad S."/>
            <person name="Woodhall J.W."/>
            <person name="Lane C.R."/>
            <person name="Harrison R.J."/>
            <person name="Clarkson J.P."/>
        </authorList>
    </citation>
    <scope>NUCLEOTIDE SEQUENCE [LARGE SCALE GENOMIC DNA]</scope>
    <source>
        <strain evidence="4">FERA 1082</strain>
    </source>
</reference>
<protein>
    <submittedName>
        <fullName evidence="3">Uncharacterized protein</fullName>
    </submittedName>
</protein>
<feature type="transmembrane region" description="Helical" evidence="2">
    <location>
        <begin position="260"/>
        <end position="281"/>
    </location>
</feature>
<evidence type="ECO:0000313" key="3">
    <source>
        <dbReference type="EMBL" id="RYN35927.1"/>
    </source>
</evidence>